<dbReference type="RefSeq" id="WP_018474669.1">
    <property type="nucleotide sequence ID" value="NZ_BMWX01000004.1"/>
</dbReference>
<comment type="similarity">
    <text evidence="1">Belongs to the glycosyltransferase 2 family.</text>
</comment>
<dbReference type="GO" id="GO:0016757">
    <property type="term" value="F:glycosyltransferase activity"/>
    <property type="evidence" value="ECO:0007669"/>
    <property type="project" value="UniProtKB-KW"/>
</dbReference>
<evidence type="ECO:0000256" key="2">
    <source>
        <dbReference type="ARBA" id="ARBA00022676"/>
    </source>
</evidence>
<gene>
    <name evidence="5" type="ORF">GCM10007049_24690</name>
</gene>
<name>A0A918Q1R1_9BACT</name>
<dbReference type="PANTHER" id="PTHR43630">
    <property type="entry name" value="POLY-BETA-1,6-N-ACETYL-D-GLUCOSAMINE SYNTHASE"/>
    <property type="match status" value="1"/>
</dbReference>
<protein>
    <submittedName>
        <fullName evidence="5">Glycosyl transferase family 2</fullName>
    </submittedName>
</protein>
<dbReference type="SUPFAM" id="SSF53448">
    <property type="entry name" value="Nucleotide-diphospho-sugar transferases"/>
    <property type="match status" value="1"/>
</dbReference>
<sequence>MLTYCVVVPAHNEEAFLSGMLDSLLHQTHLPTQIVIVNDNSTDTTEELIDWYCSNHPIIRKLNRVAESTRLPGSKVVAAFHAGVDHITESWDFLVKLDADLILPEHYFQSISEAFESNPKLGIAGGFAYEEQNGVWALNHTMNKDHVRGAFKSYTRECFTTMGGLRSSMGWDTIDELLARYYGFEVLTLESLHIKHLRPTASSYSKKAKYMQGEAMYKMRYDPGIAFLTMAKASWKQKKASYFVDSIIGYAKAHFDGTRAAVSPEEGKFIRKYRWQNILAKITGK</sequence>
<comment type="caution">
    <text evidence="5">The sequence shown here is derived from an EMBL/GenBank/DDBJ whole genome shotgun (WGS) entry which is preliminary data.</text>
</comment>
<reference evidence="5" key="1">
    <citation type="journal article" date="2014" name="Int. J. Syst. Evol. Microbiol.">
        <title>Complete genome sequence of Corynebacterium casei LMG S-19264T (=DSM 44701T), isolated from a smear-ripened cheese.</title>
        <authorList>
            <consortium name="US DOE Joint Genome Institute (JGI-PGF)"/>
            <person name="Walter F."/>
            <person name="Albersmeier A."/>
            <person name="Kalinowski J."/>
            <person name="Ruckert C."/>
        </authorList>
    </citation>
    <scope>NUCLEOTIDE SEQUENCE</scope>
    <source>
        <strain evidence="5">KCTC 12368</strain>
    </source>
</reference>
<accession>A0A918Q1R1</accession>
<evidence type="ECO:0000256" key="1">
    <source>
        <dbReference type="ARBA" id="ARBA00006739"/>
    </source>
</evidence>
<reference evidence="5" key="2">
    <citation type="submission" date="2020-09" db="EMBL/GenBank/DDBJ databases">
        <authorList>
            <person name="Sun Q."/>
            <person name="Kim S."/>
        </authorList>
    </citation>
    <scope>NUCLEOTIDE SEQUENCE</scope>
    <source>
        <strain evidence="5">KCTC 12368</strain>
    </source>
</reference>
<keyword evidence="6" id="KW-1185">Reference proteome</keyword>
<evidence type="ECO:0000313" key="5">
    <source>
        <dbReference type="EMBL" id="GGZ30834.1"/>
    </source>
</evidence>
<dbReference type="Pfam" id="PF00535">
    <property type="entry name" value="Glycos_transf_2"/>
    <property type="match status" value="1"/>
</dbReference>
<evidence type="ECO:0000313" key="6">
    <source>
        <dbReference type="Proteomes" id="UP000619457"/>
    </source>
</evidence>
<dbReference type="PANTHER" id="PTHR43630:SF1">
    <property type="entry name" value="POLY-BETA-1,6-N-ACETYL-D-GLUCOSAMINE SYNTHASE"/>
    <property type="match status" value="1"/>
</dbReference>
<evidence type="ECO:0000256" key="3">
    <source>
        <dbReference type="ARBA" id="ARBA00022679"/>
    </source>
</evidence>
<organism evidence="5 6">
    <name type="scientific">Echinicola pacifica</name>
    <dbReference type="NCBI Taxonomy" id="346377"/>
    <lineage>
        <taxon>Bacteria</taxon>
        <taxon>Pseudomonadati</taxon>
        <taxon>Bacteroidota</taxon>
        <taxon>Cytophagia</taxon>
        <taxon>Cytophagales</taxon>
        <taxon>Cyclobacteriaceae</taxon>
        <taxon>Echinicola</taxon>
    </lineage>
</organism>
<dbReference type="InterPro" id="IPR029044">
    <property type="entry name" value="Nucleotide-diphossugar_trans"/>
</dbReference>
<proteinExistence type="inferred from homology"/>
<dbReference type="EMBL" id="BMWX01000004">
    <property type="protein sequence ID" value="GGZ30834.1"/>
    <property type="molecule type" value="Genomic_DNA"/>
</dbReference>
<feature type="domain" description="Glycosyltransferase 2-like" evidence="4">
    <location>
        <begin position="5"/>
        <end position="142"/>
    </location>
</feature>
<dbReference type="AlphaFoldDB" id="A0A918Q1R1"/>
<keyword evidence="2" id="KW-0328">Glycosyltransferase</keyword>
<dbReference type="Proteomes" id="UP000619457">
    <property type="component" value="Unassembled WGS sequence"/>
</dbReference>
<dbReference type="InterPro" id="IPR001173">
    <property type="entry name" value="Glyco_trans_2-like"/>
</dbReference>
<dbReference type="Gene3D" id="3.90.550.10">
    <property type="entry name" value="Spore Coat Polysaccharide Biosynthesis Protein SpsA, Chain A"/>
    <property type="match status" value="1"/>
</dbReference>
<keyword evidence="3 5" id="KW-0808">Transferase</keyword>
<evidence type="ECO:0000259" key="4">
    <source>
        <dbReference type="Pfam" id="PF00535"/>
    </source>
</evidence>
<dbReference type="CDD" id="cd00761">
    <property type="entry name" value="Glyco_tranf_GTA_type"/>
    <property type="match status" value="1"/>
</dbReference>